<proteinExistence type="predicted"/>
<protein>
    <submittedName>
        <fullName evidence="2">Uncharacterized protein</fullName>
    </submittedName>
</protein>
<dbReference type="InterPro" id="IPR011043">
    <property type="entry name" value="Gal_Oxase/kelch_b-propeller"/>
</dbReference>
<feature type="compositionally biased region" description="Polar residues" evidence="1">
    <location>
        <begin position="20"/>
        <end position="37"/>
    </location>
</feature>
<dbReference type="Proteomes" id="UP000224915">
    <property type="component" value="Unassembled WGS sequence"/>
</dbReference>
<accession>A0A2A9D2N9</accession>
<evidence type="ECO:0000256" key="1">
    <source>
        <dbReference type="SAM" id="MobiDB-lite"/>
    </source>
</evidence>
<feature type="region of interest" description="Disordered" evidence="1">
    <location>
        <begin position="13"/>
        <end position="37"/>
    </location>
</feature>
<sequence length="747" mass="76469">MISALAVAIAACTPDGGDGSSDTEAGAGSSTESTPVDPTQFFEALTVSEDLYAGSPQVLGIAAAGATDDLDAMVLARAYGPGPENAHLMAWSVSNGAASQVEMDLGLEGEVLTLAAGSSPELTAVVGTTWSEGLRRPFVATSLDRESWDQVALPPEADDMRLWQVAVVGETVYAAGGTPEGLVLLVVDAEGARLLSVADEGSWSAKGLAATQEGILVLAKGTETAAWLSGDGGETFTEQSGVAETSLEDASGAVFAEGQWTILGTRVEGSGNRRPLALTSPDGAVWVEDGRFTHRENREYTPWRSEGVSSAVVGAPGLLADGRAAVYVTASTSVHGCVYALADDGWWAESGACAGQPFNGGPGASSLLVPDRESSADVVRWSRGLFQVSALTGESWENRPPLNRVDPAYGLIDRVAEGTMPLLTTAIRSELRVELNGAWETRAAFRPVEVTPGAVTASEPAPLWTVGDGASALRVDVSDGEGDQWRWTAERMTDGSEWGPVQGDLDGLYGGFLRPTDGGWVLAASARPSFTLNDGRAELAILTSADGNAFDRWSPDQIGASSEAGSGANTICSAPGDTFLVTGEVDSALPEPIPALWRGDPAGVERLDVTAPGDVSSFGACALMGEATYIVGSVSGGQAVLALDADGGLTEVGELPDGVSIGSLNAADGLLAVGTVNTPAYDGPALLTSADGATWSWLPVPVSAYGYDGSLTLVDDGAYLLGGSDAGPEAWHIPDLAALVAAATPIP</sequence>
<dbReference type="SUPFAM" id="SSF50965">
    <property type="entry name" value="Galactose oxidase, central domain"/>
    <property type="match status" value="1"/>
</dbReference>
<gene>
    <name evidence="2" type="ORF">ATL40_2541</name>
</gene>
<reference evidence="2 3" key="1">
    <citation type="submission" date="2017-10" db="EMBL/GenBank/DDBJ databases">
        <title>Sequencing the genomes of 1000 actinobacteria strains.</title>
        <authorList>
            <person name="Klenk H.-P."/>
        </authorList>
    </citation>
    <scope>NUCLEOTIDE SEQUENCE [LARGE SCALE GENOMIC DNA]</scope>
    <source>
        <strain evidence="2 3">DSM 21801</strain>
    </source>
</reference>
<name>A0A2A9D2N9_9MICO</name>
<dbReference type="InterPro" id="IPR036278">
    <property type="entry name" value="Sialidase_sf"/>
</dbReference>
<dbReference type="EMBL" id="PDJD01000001">
    <property type="protein sequence ID" value="PFG20924.1"/>
    <property type="molecule type" value="Genomic_DNA"/>
</dbReference>
<evidence type="ECO:0000313" key="3">
    <source>
        <dbReference type="Proteomes" id="UP000224915"/>
    </source>
</evidence>
<dbReference type="AlphaFoldDB" id="A0A2A9D2N9"/>
<dbReference type="SUPFAM" id="SSF50939">
    <property type="entry name" value="Sialidases"/>
    <property type="match status" value="1"/>
</dbReference>
<organism evidence="2 3">
    <name type="scientific">Serinibacter salmoneus</name>
    <dbReference type="NCBI Taxonomy" id="556530"/>
    <lineage>
        <taxon>Bacteria</taxon>
        <taxon>Bacillati</taxon>
        <taxon>Actinomycetota</taxon>
        <taxon>Actinomycetes</taxon>
        <taxon>Micrococcales</taxon>
        <taxon>Beutenbergiaceae</taxon>
        <taxon>Serinibacter</taxon>
    </lineage>
</organism>
<comment type="caution">
    <text evidence="2">The sequence shown here is derived from an EMBL/GenBank/DDBJ whole genome shotgun (WGS) entry which is preliminary data.</text>
</comment>
<keyword evidence="3" id="KW-1185">Reference proteome</keyword>
<evidence type="ECO:0000313" key="2">
    <source>
        <dbReference type="EMBL" id="PFG20924.1"/>
    </source>
</evidence>